<evidence type="ECO:0000256" key="7">
    <source>
        <dbReference type="RuleBase" id="RU003406"/>
    </source>
</evidence>
<keyword evidence="8" id="KW-0012">Acyltransferase</keyword>
<evidence type="ECO:0000256" key="5">
    <source>
        <dbReference type="PIRNR" id="PIRNR001369"/>
    </source>
</evidence>
<dbReference type="PROSITE" id="PS00480">
    <property type="entry name" value="CITRATE_SYNTHASE"/>
    <property type="match status" value="1"/>
</dbReference>
<dbReference type="Gene3D" id="1.10.230.10">
    <property type="entry name" value="Cytochrome P450-Terp, domain 2"/>
    <property type="match status" value="1"/>
</dbReference>
<dbReference type="GO" id="GO:0005975">
    <property type="term" value="P:carbohydrate metabolic process"/>
    <property type="evidence" value="ECO:0007669"/>
    <property type="project" value="TreeGrafter"/>
</dbReference>
<dbReference type="InterPro" id="IPR019810">
    <property type="entry name" value="Citrate_synthase_AS"/>
</dbReference>
<protein>
    <recommendedName>
        <fullName evidence="5">Citrate synthase</fullName>
    </recommendedName>
</protein>
<dbReference type="PANTHER" id="PTHR11739:SF23">
    <property type="entry name" value="CITRATE SYNTHASE 2-RELATED"/>
    <property type="match status" value="1"/>
</dbReference>
<dbReference type="AlphaFoldDB" id="A0A6J4U9N3"/>
<evidence type="ECO:0000256" key="6">
    <source>
        <dbReference type="PIRSR" id="PIRSR001369-1"/>
    </source>
</evidence>
<dbReference type="PRINTS" id="PR00143">
    <property type="entry name" value="CITRTSNTHASE"/>
</dbReference>
<dbReference type="Pfam" id="PF00285">
    <property type="entry name" value="Citrate_synt"/>
    <property type="match status" value="1"/>
</dbReference>
<evidence type="ECO:0000313" key="8">
    <source>
        <dbReference type="EMBL" id="CAA9544750.1"/>
    </source>
</evidence>
<dbReference type="InterPro" id="IPR024176">
    <property type="entry name" value="Citrate_synthase_bac-typ"/>
</dbReference>
<dbReference type="InterPro" id="IPR036969">
    <property type="entry name" value="Citrate_synthase_sf"/>
</dbReference>
<dbReference type="PANTHER" id="PTHR11739">
    <property type="entry name" value="CITRATE SYNTHASE"/>
    <property type="match status" value="1"/>
</dbReference>
<feature type="active site" evidence="6">
    <location>
        <position position="322"/>
    </location>
</feature>
<reference evidence="8" key="1">
    <citation type="submission" date="2020-02" db="EMBL/GenBank/DDBJ databases">
        <authorList>
            <person name="Meier V. D."/>
        </authorList>
    </citation>
    <scope>NUCLEOTIDE SEQUENCE</scope>
    <source>
        <strain evidence="8">AVDCRST_MAG33</strain>
    </source>
</reference>
<dbReference type="GO" id="GO:0005829">
    <property type="term" value="C:cytosol"/>
    <property type="evidence" value="ECO:0007669"/>
    <property type="project" value="TreeGrafter"/>
</dbReference>
<comment type="similarity">
    <text evidence="2 5 7">Belongs to the citrate synthase family.</text>
</comment>
<evidence type="ECO:0000256" key="3">
    <source>
        <dbReference type="ARBA" id="ARBA00022679"/>
    </source>
</evidence>
<evidence type="ECO:0000256" key="2">
    <source>
        <dbReference type="ARBA" id="ARBA00010566"/>
    </source>
</evidence>
<comment type="catalytic activity">
    <reaction evidence="4">
        <text>oxaloacetate + acetyl-CoA + H2O = citrate + CoA + H(+)</text>
        <dbReference type="Rhea" id="RHEA:16845"/>
        <dbReference type="ChEBI" id="CHEBI:15377"/>
        <dbReference type="ChEBI" id="CHEBI:15378"/>
        <dbReference type="ChEBI" id="CHEBI:16452"/>
        <dbReference type="ChEBI" id="CHEBI:16947"/>
        <dbReference type="ChEBI" id="CHEBI:57287"/>
        <dbReference type="ChEBI" id="CHEBI:57288"/>
        <dbReference type="EC" id="2.3.3.16"/>
    </reaction>
</comment>
<dbReference type="NCBIfam" id="NF009005">
    <property type="entry name" value="PRK12350.1"/>
    <property type="match status" value="1"/>
</dbReference>
<dbReference type="InterPro" id="IPR016143">
    <property type="entry name" value="Citrate_synth-like_sm_a-sub"/>
</dbReference>
<dbReference type="CDD" id="cd06109">
    <property type="entry name" value="BsCS-I_like"/>
    <property type="match status" value="1"/>
</dbReference>
<dbReference type="SUPFAM" id="SSF48256">
    <property type="entry name" value="Citrate synthase"/>
    <property type="match status" value="1"/>
</dbReference>
<name>A0A6J4U9N3_9BACT</name>
<dbReference type="GO" id="GO:0036440">
    <property type="term" value="F:citrate synthase activity"/>
    <property type="evidence" value="ECO:0007669"/>
    <property type="project" value="UniProtKB-EC"/>
</dbReference>
<sequence>MSSATATDISAQMPKPSGLEGIVAASTALSHVFGEEGRLVYRGYEIHELAGRASFEEVAFLLYHGHLPDAGELADFQQRLNARRRLPSGVVELIRGLPAETAPMDALRTGVSAIGNFLSSEIDDEPDQDEALLLLGMVPSVLATFHRHRQGLDPIEPRDDLNTAQSYLYQITGTEPSEDHWQPLETYLILLADHGLNASTFTARVIASTGSDICSAVTGAIGALKGPLHGGAPSKVLDMLNEIGSADNVDAWLTSAMDRGERLMGFGHRVYKAEDPRAEILRELARRASDPDFFALSFNTEKRALEMLEERKPGRRLYTNVEFYSAAVLAAVGLPGDMFTPTFAVARTAGYTAHVLEQVANNRLIRPQSEFVGPTDLHFRPINDR</sequence>
<dbReference type="Gene3D" id="1.10.580.10">
    <property type="entry name" value="Citrate Synthase, domain 1"/>
    <property type="match status" value="1"/>
</dbReference>
<gene>
    <name evidence="8" type="ORF">AVDCRST_MAG33-338</name>
</gene>
<comment type="pathway">
    <text evidence="1">Carbohydrate metabolism; tricarboxylic acid cycle; isocitrate from oxaloacetate: step 1/2.</text>
</comment>
<dbReference type="UniPathway" id="UPA00223"/>
<evidence type="ECO:0000256" key="1">
    <source>
        <dbReference type="ARBA" id="ARBA00004751"/>
    </source>
</evidence>
<keyword evidence="3 5" id="KW-0808">Transferase</keyword>
<dbReference type="PIRSF" id="PIRSF001369">
    <property type="entry name" value="Citrate_synth"/>
    <property type="match status" value="1"/>
</dbReference>
<proteinExistence type="inferred from homology"/>
<dbReference type="GO" id="GO:0006099">
    <property type="term" value="P:tricarboxylic acid cycle"/>
    <property type="evidence" value="ECO:0007669"/>
    <property type="project" value="UniProtKB-UniPathway"/>
</dbReference>
<dbReference type="InterPro" id="IPR016142">
    <property type="entry name" value="Citrate_synth-like_lrg_a-sub"/>
</dbReference>
<dbReference type="InterPro" id="IPR002020">
    <property type="entry name" value="Citrate_synthase"/>
</dbReference>
<accession>A0A6J4U9N3</accession>
<evidence type="ECO:0000256" key="4">
    <source>
        <dbReference type="ARBA" id="ARBA00049288"/>
    </source>
</evidence>
<feature type="active site" evidence="6">
    <location>
        <position position="268"/>
    </location>
</feature>
<organism evidence="8">
    <name type="scientific">uncultured Thermomicrobiales bacterium</name>
    <dbReference type="NCBI Taxonomy" id="1645740"/>
    <lineage>
        <taxon>Bacteria</taxon>
        <taxon>Pseudomonadati</taxon>
        <taxon>Thermomicrobiota</taxon>
        <taxon>Thermomicrobia</taxon>
        <taxon>Thermomicrobiales</taxon>
        <taxon>environmental samples</taxon>
    </lineage>
</organism>
<dbReference type="EMBL" id="CADCWK010000028">
    <property type="protein sequence ID" value="CAA9544750.1"/>
    <property type="molecule type" value="Genomic_DNA"/>
</dbReference>